<dbReference type="Proteomes" id="UP000499080">
    <property type="component" value="Unassembled WGS sequence"/>
</dbReference>
<keyword evidence="2" id="KW-1185">Reference proteome</keyword>
<reference evidence="1 2" key="1">
    <citation type="journal article" date="2019" name="Sci. Rep.">
        <title>Orb-weaving spider Araneus ventricosus genome elucidates the spidroin gene catalogue.</title>
        <authorList>
            <person name="Kono N."/>
            <person name="Nakamura H."/>
            <person name="Ohtoshi R."/>
            <person name="Moran D.A.P."/>
            <person name="Shinohara A."/>
            <person name="Yoshida Y."/>
            <person name="Fujiwara M."/>
            <person name="Mori M."/>
            <person name="Tomita M."/>
            <person name="Arakawa K."/>
        </authorList>
    </citation>
    <scope>NUCLEOTIDE SEQUENCE [LARGE SCALE GENOMIC DNA]</scope>
</reference>
<evidence type="ECO:0000313" key="1">
    <source>
        <dbReference type="EMBL" id="GBM95306.1"/>
    </source>
</evidence>
<proteinExistence type="predicted"/>
<comment type="caution">
    <text evidence="1">The sequence shown here is derived from an EMBL/GenBank/DDBJ whole genome shotgun (WGS) entry which is preliminary data.</text>
</comment>
<dbReference type="OrthoDB" id="8197165at2759"/>
<evidence type="ECO:0000313" key="2">
    <source>
        <dbReference type="Proteomes" id="UP000499080"/>
    </source>
</evidence>
<name>A0A4Y2K1D4_ARAVE</name>
<organism evidence="1 2">
    <name type="scientific">Araneus ventricosus</name>
    <name type="common">Orbweaver spider</name>
    <name type="synonym">Epeira ventricosa</name>
    <dbReference type="NCBI Taxonomy" id="182803"/>
    <lineage>
        <taxon>Eukaryota</taxon>
        <taxon>Metazoa</taxon>
        <taxon>Ecdysozoa</taxon>
        <taxon>Arthropoda</taxon>
        <taxon>Chelicerata</taxon>
        <taxon>Arachnida</taxon>
        <taxon>Araneae</taxon>
        <taxon>Araneomorphae</taxon>
        <taxon>Entelegynae</taxon>
        <taxon>Araneoidea</taxon>
        <taxon>Araneidae</taxon>
        <taxon>Araneus</taxon>
    </lineage>
</organism>
<dbReference type="AlphaFoldDB" id="A0A4Y2K1D4"/>
<accession>A0A4Y2K1D4</accession>
<protein>
    <submittedName>
        <fullName evidence="1">Uncharacterized protein</fullName>
    </submittedName>
</protein>
<dbReference type="EMBL" id="BGPR01004046">
    <property type="protein sequence ID" value="GBM95306.1"/>
    <property type="molecule type" value="Genomic_DNA"/>
</dbReference>
<gene>
    <name evidence="1" type="ORF">AVEN_59502_1</name>
</gene>
<sequence>MSLAAEILLRREGKRDSSAIVIKLCHLSPRRSTTIEKREESFLKRKTKWNFRRPNTSFDGRSKLSTRQYNVIRQPTNKIHKSMYPAYKIKVTKQLCYPSGVNTTENFSEIKLQSLMDHTITRLCKKQEELLKSTRDMRTREIIVKLGCDGADQNRYKRRFSSENCSDESLLVSI</sequence>